<comment type="caution">
    <text evidence="1">The sequence shown here is derived from an EMBL/GenBank/DDBJ whole genome shotgun (WGS) entry which is preliminary data.</text>
</comment>
<keyword evidence="2" id="KW-1185">Reference proteome</keyword>
<reference evidence="1" key="1">
    <citation type="submission" date="2024-09" db="EMBL/GenBank/DDBJ databases">
        <authorList>
            <person name="Liu J."/>
        </authorList>
    </citation>
    <scope>NUCLEOTIDE SEQUENCE</scope>
    <source>
        <strain evidence="1">NBU2967</strain>
    </source>
</reference>
<accession>A0ACC7LLH6</accession>
<proteinExistence type="predicted"/>
<dbReference type="Proteomes" id="UP001595191">
    <property type="component" value="Unassembled WGS sequence"/>
</dbReference>
<sequence length="607" mass="69810">MGYFDRELFLVFGKAPFFDLGYILGLKKTIFLSLAIISFSLSAQESTISLSGTVTDYENRPLEGVSITLKGTLEGAQTDKRGFYEIDVKVADTLVFSHVGMHTKQIAIEDHIDRLNVQLFINVQELDEVQVKKRRVKTQKDLLAEYPTNKNLIKTSRGILDKDRTSFSMRIVDGDQILPTGNDFLTSLRSHFPNMVVHRDTTPPRVYLWNPGSINNESPPPAAIFDVDGIIYEQTPTWLIPSEIDRIAVMKRNGAFKYGPQGAGGVIIINTKEKTRIDELDVERVYNNRGLVDSLTKESNKPTRYTPKKFDFIEKYEEAKSRQKAWTIFNEDKENHLDSPVYFFETSRYFLKRWQDETNAIAILEMAKQSFADNVAVRKAIAYFLEEMGQYGLALQHYLDILKLRSSAAQSNRDVANAQNEVGDYTKALLRYARYEKAIVLFDSIAFDPFGADLLISVETNNILRQRRKELDISENQINKELEVATTRVLLEWNLDDFEFEIQLTDPEDLFVLWNNYDKSTPEMEMAQKKGYSSKQFFLDDSLEGDWKLNLNYRYEENKVPAVLKVTTFLDYGLPTQKSESKVFRLYDLQSSFHLATIDTSGKKISF</sequence>
<name>A0ACC7LLH6_9FLAO</name>
<evidence type="ECO:0000313" key="1">
    <source>
        <dbReference type="EMBL" id="MFH6604106.1"/>
    </source>
</evidence>
<organism evidence="1 2">
    <name type="scientific">Meishania litoralis</name>
    <dbReference type="NCBI Taxonomy" id="3434685"/>
    <lineage>
        <taxon>Bacteria</taxon>
        <taxon>Pseudomonadati</taxon>
        <taxon>Bacteroidota</taxon>
        <taxon>Flavobacteriia</taxon>
        <taxon>Flavobacteriales</taxon>
        <taxon>Flavobacteriaceae</taxon>
        <taxon>Meishania</taxon>
    </lineage>
</organism>
<dbReference type="EMBL" id="JBHFPV010000002">
    <property type="protein sequence ID" value="MFH6604106.1"/>
    <property type="molecule type" value="Genomic_DNA"/>
</dbReference>
<gene>
    <name evidence="1" type="ORF">ACEZ3G_11505</name>
</gene>
<evidence type="ECO:0000313" key="2">
    <source>
        <dbReference type="Proteomes" id="UP001595191"/>
    </source>
</evidence>
<protein>
    <submittedName>
        <fullName evidence="1">Carboxypeptidase-like regulatory domain-containing protein</fullName>
    </submittedName>
</protein>